<evidence type="ECO:0000313" key="6">
    <source>
        <dbReference type="EMBL" id="XBO69711.1"/>
    </source>
</evidence>
<dbReference type="Gene3D" id="1.20.120.550">
    <property type="entry name" value="Membrane associated eicosanoid/glutathione metabolism-like domain"/>
    <property type="match status" value="1"/>
</dbReference>
<evidence type="ECO:0000256" key="5">
    <source>
        <dbReference type="SAM" id="Phobius"/>
    </source>
</evidence>
<sequence length="129" mass="14195">MSIFLVTLFVASLLPILLAWIGAAWRVRQFGHLDNRHPRAQQARLEGVGARLQAAQSNAWEALIIYATTAVVAIGAGVELESLDVLALVFLTSRLLHPLAYALNWQWTRSIVFAIGMLACLTIMIGALW</sequence>
<keyword evidence="2 5" id="KW-0812">Transmembrane</keyword>
<accession>A0AAU7KDI4</accession>
<name>A0AAU7KDI4_9GAMM</name>
<comment type="subcellular location">
    <subcellularLocation>
        <location evidence="1">Membrane</location>
    </subcellularLocation>
</comment>
<dbReference type="SUPFAM" id="SSF161084">
    <property type="entry name" value="MAPEG domain-like"/>
    <property type="match status" value="1"/>
</dbReference>
<dbReference type="InterPro" id="IPR023352">
    <property type="entry name" value="MAPEG-like_dom_sf"/>
</dbReference>
<protein>
    <submittedName>
        <fullName evidence="6">MAPEG family protein</fullName>
    </submittedName>
</protein>
<keyword evidence="3 5" id="KW-1133">Transmembrane helix</keyword>
<dbReference type="EMBL" id="CP098827">
    <property type="protein sequence ID" value="XBO69711.1"/>
    <property type="molecule type" value="Genomic_DNA"/>
</dbReference>
<reference evidence="6" key="1">
    <citation type="submission" date="2022-06" db="EMBL/GenBank/DDBJ databases">
        <title>A novel DMS-producing enzyme.</title>
        <authorList>
            <person name="Zhang Y."/>
        </authorList>
    </citation>
    <scope>NUCLEOTIDE SEQUENCE</scope>
    <source>
        <strain evidence="6">RT37</strain>
    </source>
</reference>
<evidence type="ECO:0000256" key="4">
    <source>
        <dbReference type="ARBA" id="ARBA00023136"/>
    </source>
</evidence>
<dbReference type="PANTHER" id="PTHR35371">
    <property type="entry name" value="INNER MEMBRANE PROTEIN"/>
    <property type="match status" value="1"/>
</dbReference>
<dbReference type="AlphaFoldDB" id="A0AAU7KDI4"/>
<keyword evidence="4 5" id="KW-0472">Membrane</keyword>
<gene>
    <name evidence="6" type="ORF">NFG58_13895</name>
</gene>
<dbReference type="RefSeq" id="WP_348826760.1">
    <property type="nucleotide sequence ID" value="NZ_CP098827.1"/>
</dbReference>
<dbReference type="Pfam" id="PF01124">
    <property type="entry name" value="MAPEG"/>
    <property type="match status" value="1"/>
</dbReference>
<dbReference type="PANTHER" id="PTHR35371:SF1">
    <property type="entry name" value="BLR7753 PROTEIN"/>
    <property type="match status" value="1"/>
</dbReference>
<feature type="transmembrane region" description="Helical" evidence="5">
    <location>
        <begin position="110"/>
        <end position="128"/>
    </location>
</feature>
<evidence type="ECO:0000256" key="1">
    <source>
        <dbReference type="ARBA" id="ARBA00004370"/>
    </source>
</evidence>
<evidence type="ECO:0000256" key="2">
    <source>
        <dbReference type="ARBA" id="ARBA00022692"/>
    </source>
</evidence>
<dbReference type="InterPro" id="IPR001129">
    <property type="entry name" value="Membr-assoc_MAPEG"/>
</dbReference>
<evidence type="ECO:0000256" key="3">
    <source>
        <dbReference type="ARBA" id="ARBA00022989"/>
    </source>
</evidence>
<organism evidence="6">
    <name type="scientific">Halomonas sp. RT37</name>
    <dbReference type="NCBI Taxonomy" id="2950872"/>
    <lineage>
        <taxon>Bacteria</taxon>
        <taxon>Pseudomonadati</taxon>
        <taxon>Pseudomonadota</taxon>
        <taxon>Gammaproteobacteria</taxon>
        <taxon>Oceanospirillales</taxon>
        <taxon>Halomonadaceae</taxon>
        <taxon>Halomonas</taxon>
    </lineage>
</organism>
<dbReference type="GO" id="GO:0016020">
    <property type="term" value="C:membrane"/>
    <property type="evidence" value="ECO:0007669"/>
    <property type="project" value="UniProtKB-SubCell"/>
</dbReference>
<proteinExistence type="predicted"/>
<feature type="transmembrane region" description="Helical" evidence="5">
    <location>
        <begin position="59"/>
        <end position="78"/>
    </location>
</feature>